<proteinExistence type="predicted"/>
<protein>
    <submittedName>
        <fullName evidence="2">Uncharacterized protein</fullName>
    </submittedName>
</protein>
<dbReference type="EMBL" id="AP035786">
    <property type="protein sequence ID" value="BFO73971.1"/>
    <property type="molecule type" value="Genomic_DNA"/>
</dbReference>
<accession>A0AB33J1F4</accession>
<reference evidence="2" key="1">
    <citation type="submission" date="2024-07" db="EMBL/GenBank/DDBJ databases">
        <title>Complete genome sequence of Prevotella sp. YM-2024 GTC17254.</title>
        <authorList>
            <person name="Hayashi M."/>
            <person name="Muto Y."/>
            <person name="Tanaka K."/>
            <person name="Niwa H."/>
        </authorList>
    </citation>
    <scope>NUCLEOTIDE SEQUENCE</scope>
    <source>
        <strain evidence="2">GTC17254</strain>
    </source>
</reference>
<dbReference type="AlphaFoldDB" id="A0AB33J1F4"/>
<evidence type="ECO:0000256" key="1">
    <source>
        <dbReference type="SAM" id="MobiDB-lite"/>
    </source>
</evidence>
<feature type="region of interest" description="Disordered" evidence="1">
    <location>
        <begin position="20"/>
        <end position="49"/>
    </location>
</feature>
<gene>
    <name evidence="2" type="ORF">GTC17254_15680</name>
</gene>
<evidence type="ECO:0000313" key="2">
    <source>
        <dbReference type="EMBL" id="BFO73971.1"/>
    </source>
</evidence>
<organism evidence="2">
    <name type="scientific">Prevotella sp. GTC17254</name>
    <dbReference type="NCBI Taxonomy" id="3236794"/>
    <lineage>
        <taxon>Bacteria</taxon>
        <taxon>Pseudomonadati</taxon>
        <taxon>Bacteroidota</taxon>
        <taxon>Bacteroidia</taxon>
        <taxon>Bacteroidales</taxon>
        <taxon>Prevotellaceae</taxon>
        <taxon>Prevotella</taxon>
    </lineage>
</organism>
<sequence length="49" mass="5537">MLQSQDSTAAKALQFFKFEESESATGQKTPQRKETAQKRRTFAGTPFII</sequence>
<name>A0AB33J1F4_9BACT</name>